<evidence type="ECO:0000256" key="2">
    <source>
        <dbReference type="ARBA" id="ARBA00022448"/>
    </source>
</evidence>
<dbReference type="Gene3D" id="1.20.1740.10">
    <property type="entry name" value="Amino acid/polyamine transporter I"/>
    <property type="match status" value="1"/>
</dbReference>
<keyword evidence="5 6" id="KW-0472">Membrane</keyword>
<dbReference type="PANTHER" id="PTHR45649">
    <property type="entry name" value="AMINO-ACID PERMEASE BAT1"/>
    <property type="match status" value="1"/>
</dbReference>
<dbReference type="HOGENOM" id="CLU_004495_6_2_1"/>
<comment type="subcellular location">
    <subcellularLocation>
        <location evidence="1">Membrane</location>
        <topology evidence="1">Multi-pass membrane protein</topology>
    </subcellularLocation>
</comment>
<organism evidence="7 8">
    <name type="scientific">Trichophyton soudanense CBS 452.61</name>
    <dbReference type="NCBI Taxonomy" id="1215331"/>
    <lineage>
        <taxon>Eukaryota</taxon>
        <taxon>Fungi</taxon>
        <taxon>Dikarya</taxon>
        <taxon>Ascomycota</taxon>
        <taxon>Pezizomycotina</taxon>
        <taxon>Eurotiomycetes</taxon>
        <taxon>Eurotiomycetidae</taxon>
        <taxon>Onygenales</taxon>
        <taxon>Arthrodermataceae</taxon>
        <taxon>Trichophyton</taxon>
    </lineage>
</organism>
<feature type="transmembrane region" description="Helical" evidence="6">
    <location>
        <begin position="185"/>
        <end position="202"/>
    </location>
</feature>
<feature type="transmembrane region" description="Helical" evidence="6">
    <location>
        <begin position="426"/>
        <end position="444"/>
    </location>
</feature>
<dbReference type="GO" id="GO:0022857">
    <property type="term" value="F:transmembrane transporter activity"/>
    <property type="evidence" value="ECO:0007669"/>
    <property type="project" value="InterPro"/>
</dbReference>
<evidence type="ECO:0000256" key="1">
    <source>
        <dbReference type="ARBA" id="ARBA00004141"/>
    </source>
</evidence>
<keyword evidence="2" id="KW-0813">Transport</keyword>
<keyword evidence="3 6" id="KW-0812">Transmembrane</keyword>
<evidence type="ECO:0000313" key="7">
    <source>
        <dbReference type="EMBL" id="EZF72811.1"/>
    </source>
</evidence>
<dbReference type="Proteomes" id="UP000023623">
    <property type="component" value="Unassembled WGS sequence"/>
</dbReference>
<evidence type="ECO:0000256" key="5">
    <source>
        <dbReference type="ARBA" id="ARBA00023136"/>
    </source>
</evidence>
<evidence type="ECO:0000256" key="4">
    <source>
        <dbReference type="ARBA" id="ARBA00022989"/>
    </source>
</evidence>
<proteinExistence type="predicted"/>
<evidence type="ECO:0000256" key="3">
    <source>
        <dbReference type="ARBA" id="ARBA00022692"/>
    </source>
</evidence>
<sequence length="460" mass="50007">MGTWESGLPFFLTAYINGGPVTMVYGFILAFFGSLATCASLAEMASMYPISGGQYYWASLLAPPGKVKFLSFLTGWLSVLGWQSASTTGTYLGGTIIQGVVKLNYPEYTPERWQATLMLYAVLILSLSVNVSLVKWLPGVEGVILIIHVVGFFAIMIPLVHLAPISSAKFVFTEFINTSGYSSSGLSWLIGQSASAVLFIGYDGACHMAEEVQNARINVPRAMFFTMFINGAMGLAMYLVILFCIGDIDKVINTETKVPFIELFRNSTQSNTAATVLTSLLITTYIVANFNFMASASRQAWAFARDGGLPFSHLLRKIDRKRSIPLFAIALTGVLNALLGLISIGSNVAFSAVVSLVVSGYMSSYVIVICVMIHKRLTHGKIEFGPWNLGRYGLPINIVAVIYTTVTVIFAFFPPSVPVTAENMNYSGPVYGVVVAFGIVYYIVRGHKTYTGPKLPRNGL</sequence>
<feature type="transmembrane region" description="Helical" evidence="6">
    <location>
        <begin position="20"/>
        <end position="42"/>
    </location>
</feature>
<name>A0A022XR77_TRISD</name>
<evidence type="ECO:0008006" key="9">
    <source>
        <dbReference type="Google" id="ProtNLM"/>
    </source>
</evidence>
<evidence type="ECO:0000256" key="6">
    <source>
        <dbReference type="SAM" id="Phobius"/>
    </source>
</evidence>
<dbReference type="GO" id="GO:0016020">
    <property type="term" value="C:membrane"/>
    <property type="evidence" value="ECO:0007669"/>
    <property type="project" value="UniProtKB-SubCell"/>
</dbReference>
<feature type="transmembrane region" description="Helical" evidence="6">
    <location>
        <begin position="394"/>
        <end position="414"/>
    </location>
</feature>
<feature type="transmembrane region" description="Helical" evidence="6">
    <location>
        <begin position="143"/>
        <end position="164"/>
    </location>
</feature>
<feature type="transmembrane region" description="Helical" evidence="6">
    <location>
        <begin position="324"/>
        <end position="344"/>
    </location>
</feature>
<dbReference type="EMBL" id="KK208870">
    <property type="protein sequence ID" value="EZF72811.1"/>
    <property type="molecule type" value="Genomic_DNA"/>
</dbReference>
<dbReference type="PANTHER" id="PTHR45649:SF1">
    <property type="entry name" value="TRANSPORTER, PUTATIVE (EUROFUNG)-RELATED"/>
    <property type="match status" value="1"/>
</dbReference>
<keyword evidence="4 6" id="KW-1133">Transmembrane helix</keyword>
<dbReference type="AlphaFoldDB" id="A0A022XR77"/>
<reference evidence="7 8" key="1">
    <citation type="submission" date="2014-02" db="EMBL/GenBank/DDBJ databases">
        <title>The Genome Sequence of Trichophyton rubrum (morphotype soudanense) CBS 452.61.</title>
        <authorList>
            <consortium name="The Broad Institute Genomics Platform"/>
            <person name="Cuomo C.A."/>
            <person name="White T.C."/>
            <person name="Graser Y."/>
            <person name="Martinez-Rossi N."/>
            <person name="Heitman J."/>
            <person name="Young S.K."/>
            <person name="Zeng Q."/>
            <person name="Gargeya S."/>
            <person name="Abouelleil A."/>
            <person name="Alvarado L."/>
            <person name="Chapman S.B."/>
            <person name="Gainer-Dewar J."/>
            <person name="Goldberg J."/>
            <person name="Griggs A."/>
            <person name="Gujja S."/>
            <person name="Hansen M."/>
            <person name="Howarth C."/>
            <person name="Imamovic A."/>
            <person name="Larimer J."/>
            <person name="Martinez D."/>
            <person name="Murphy C."/>
            <person name="Pearson M.D."/>
            <person name="Persinoti G."/>
            <person name="Poon T."/>
            <person name="Priest M."/>
            <person name="Roberts A.D."/>
            <person name="Saif S."/>
            <person name="Shea T.D."/>
            <person name="Sykes S.N."/>
            <person name="Wortman J."/>
            <person name="Nusbaum C."/>
            <person name="Birren B."/>
        </authorList>
    </citation>
    <scope>NUCLEOTIDE SEQUENCE [LARGE SCALE GENOMIC DNA]</scope>
    <source>
        <strain evidence="7 8">CBS 452.61</strain>
    </source>
</reference>
<gene>
    <name evidence="7" type="ORF">H105_05093</name>
</gene>
<feature type="transmembrane region" description="Helical" evidence="6">
    <location>
        <begin position="350"/>
        <end position="373"/>
    </location>
</feature>
<keyword evidence="8" id="KW-1185">Reference proteome</keyword>
<evidence type="ECO:0000313" key="8">
    <source>
        <dbReference type="Proteomes" id="UP000023623"/>
    </source>
</evidence>
<dbReference type="InterPro" id="IPR002293">
    <property type="entry name" value="AA/rel_permease1"/>
</dbReference>
<dbReference type="PIRSF" id="PIRSF006060">
    <property type="entry name" value="AA_transporter"/>
    <property type="match status" value="1"/>
</dbReference>
<protein>
    <recommendedName>
        <fullName evidence="9">Amino acid permease/ SLC12A domain-containing protein</fullName>
    </recommendedName>
</protein>
<feature type="transmembrane region" description="Helical" evidence="6">
    <location>
        <begin position="117"/>
        <end position="137"/>
    </location>
</feature>
<accession>A0A022XR77</accession>
<dbReference type="Pfam" id="PF13520">
    <property type="entry name" value="AA_permease_2"/>
    <property type="match status" value="1"/>
</dbReference>
<feature type="transmembrane region" description="Helical" evidence="6">
    <location>
        <begin position="222"/>
        <end position="245"/>
    </location>
</feature>